<reference evidence="2 3" key="1">
    <citation type="submission" date="2020-01" db="EMBL/GenBank/DDBJ databases">
        <title>Whole genome and functional gene identification of agarase of Vibrio HN897.</title>
        <authorList>
            <person name="Liu Y."/>
            <person name="Zhao Z."/>
        </authorList>
    </citation>
    <scope>NUCLEOTIDE SEQUENCE [LARGE SCALE GENOMIC DNA]</scope>
    <source>
        <strain evidence="2 3">HN897</strain>
    </source>
</reference>
<dbReference type="EMBL" id="CP047476">
    <property type="protein sequence ID" value="QIA65250.1"/>
    <property type="molecule type" value="Genomic_DNA"/>
</dbReference>
<dbReference type="RefSeq" id="WP_164650150.1">
    <property type="nucleotide sequence ID" value="NZ_CP047476.1"/>
</dbReference>
<keyword evidence="1" id="KW-0732">Signal</keyword>
<accession>A0A7Z2T6N7</accession>
<feature type="chain" id="PRO_5030755655" description="Outer membrane protein beta-barrel domain-containing protein" evidence="1">
    <location>
        <begin position="25"/>
        <end position="174"/>
    </location>
</feature>
<sequence>MFNVKPKAVFLAVSLLAVSSIASATNNFSYNYIEARSGLSPLTMGLEGGTQIMDNLHLVGRIDSKLESDWDLAGGIGFNGPLNQFADIYGQMLIHNISEKNKSGTDFKPELNVGLRVWLTNQMEATGRIGVLKDKTIFHGGIKFHSTETLVLSADIRNNGVYGVQPTLGVRFQF</sequence>
<organism evidence="2 3">
    <name type="scientific">Vibrio astriarenae</name>
    <dbReference type="NCBI Taxonomy" id="1481923"/>
    <lineage>
        <taxon>Bacteria</taxon>
        <taxon>Pseudomonadati</taxon>
        <taxon>Pseudomonadota</taxon>
        <taxon>Gammaproteobacteria</taxon>
        <taxon>Vibrionales</taxon>
        <taxon>Vibrionaceae</taxon>
        <taxon>Vibrio</taxon>
    </lineage>
</organism>
<evidence type="ECO:0000313" key="3">
    <source>
        <dbReference type="Proteomes" id="UP000464262"/>
    </source>
</evidence>
<proteinExistence type="predicted"/>
<dbReference type="KEGG" id="vas:GT360_16990"/>
<evidence type="ECO:0000313" key="2">
    <source>
        <dbReference type="EMBL" id="QIA65250.1"/>
    </source>
</evidence>
<dbReference type="Proteomes" id="UP000464262">
    <property type="component" value="Chromosome 2"/>
</dbReference>
<keyword evidence="3" id="KW-1185">Reference proteome</keyword>
<dbReference type="AlphaFoldDB" id="A0A7Z2T6N7"/>
<protein>
    <recommendedName>
        <fullName evidence="4">Outer membrane protein beta-barrel domain-containing protein</fullName>
    </recommendedName>
</protein>
<name>A0A7Z2T6N7_9VIBR</name>
<evidence type="ECO:0008006" key="4">
    <source>
        <dbReference type="Google" id="ProtNLM"/>
    </source>
</evidence>
<feature type="signal peptide" evidence="1">
    <location>
        <begin position="1"/>
        <end position="24"/>
    </location>
</feature>
<gene>
    <name evidence="2" type="ORF">GT360_16990</name>
</gene>
<evidence type="ECO:0000256" key="1">
    <source>
        <dbReference type="SAM" id="SignalP"/>
    </source>
</evidence>